<feature type="domain" description="RCC1-like" evidence="4">
    <location>
        <begin position="13"/>
        <end position="346"/>
    </location>
</feature>
<dbReference type="GO" id="GO:0005085">
    <property type="term" value="F:guanyl-nucleotide exchange factor activity"/>
    <property type="evidence" value="ECO:0007669"/>
    <property type="project" value="TreeGrafter"/>
</dbReference>
<dbReference type="PANTHER" id="PTHR45982:SF1">
    <property type="entry name" value="REGULATOR OF CHROMOSOME CONDENSATION"/>
    <property type="match status" value="1"/>
</dbReference>
<dbReference type="KEGG" id="rci:RCIX1585"/>
<dbReference type="Gene3D" id="2.130.10.30">
    <property type="entry name" value="Regulator of chromosome condensation 1/beta-lactamase-inhibitor protein II"/>
    <property type="match status" value="2"/>
</dbReference>
<dbReference type="PRINTS" id="PR00633">
    <property type="entry name" value="RCCNDNSATION"/>
</dbReference>
<accession>Q0W460</accession>
<keyword evidence="3" id="KW-1133">Transmembrane helix</keyword>
<dbReference type="PROSITE" id="PS50012">
    <property type="entry name" value="RCC1_3"/>
    <property type="match status" value="4"/>
</dbReference>
<evidence type="ECO:0000256" key="1">
    <source>
        <dbReference type="ARBA" id="ARBA00022658"/>
    </source>
</evidence>
<dbReference type="AlphaFoldDB" id="Q0W460"/>
<dbReference type="GO" id="GO:0005737">
    <property type="term" value="C:cytoplasm"/>
    <property type="evidence" value="ECO:0007669"/>
    <property type="project" value="TreeGrafter"/>
</dbReference>
<evidence type="ECO:0000313" key="5">
    <source>
        <dbReference type="EMBL" id="CAJ36833.1"/>
    </source>
</evidence>
<dbReference type="PANTHER" id="PTHR45982">
    <property type="entry name" value="REGULATOR OF CHROMOSOME CONDENSATION"/>
    <property type="match status" value="1"/>
</dbReference>
<dbReference type="eggNOG" id="arCOG11012">
    <property type="taxonomic scope" value="Archaea"/>
</dbReference>
<evidence type="ECO:0000256" key="2">
    <source>
        <dbReference type="ARBA" id="ARBA00022737"/>
    </source>
</evidence>
<dbReference type="Proteomes" id="UP000000663">
    <property type="component" value="Chromosome"/>
</dbReference>
<evidence type="ECO:0000259" key="4">
    <source>
        <dbReference type="Pfam" id="PF25390"/>
    </source>
</evidence>
<dbReference type="STRING" id="351160.RCIX1585"/>
<keyword evidence="1" id="KW-0344">Guanine-nucleotide releasing factor</keyword>
<keyword evidence="3" id="KW-0812">Transmembrane</keyword>
<keyword evidence="6" id="KW-1185">Reference proteome</keyword>
<organism evidence="5 6">
    <name type="scientific">Methanocella arvoryzae (strain DSM 22066 / NBRC 105507 / MRE50)</name>
    <dbReference type="NCBI Taxonomy" id="351160"/>
    <lineage>
        <taxon>Archaea</taxon>
        <taxon>Methanobacteriati</taxon>
        <taxon>Methanobacteriota</taxon>
        <taxon>Stenosarchaea group</taxon>
        <taxon>Methanomicrobia</taxon>
        <taxon>Methanocellales</taxon>
        <taxon>Methanocellaceae</taxon>
        <taxon>Methanocella</taxon>
    </lineage>
</organism>
<dbReference type="Pfam" id="PF25390">
    <property type="entry name" value="WD40_RLD"/>
    <property type="match status" value="1"/>
</dbReference>
<evidence type="ECO:0000256" key="3">
    <source>
        <dbReference type="SAM" id="Phobius"/>
    </source>
</evidence>
<feature type="transmembrane region" description="Helical" evidence="3">
    <location>
        <begin position="424"/>
        <end position="445"/>
    </location>
</feature>
<sequence>MFTLSSVSCCTAAPSDDIVDISTSDIHELVVLSNGTVWAWGSNSYGQCSPDIHENNIDANCPVMVAGLSDITAVSARLCSTSLALKSDGTVWAWGSNTGGGLGRGIPTAYDASDDFWKPEPVPGLTNVIAIAASPQTALALKDDGTVWAWGMNDRGQLGTEAIPMGDFSYASSPVQVEGLSDVKAIATGCQNGFAVKNDGTVWAWGAGSSVLSSQHGYKVGVARTPVLVPGFTDVKSLSIGGSHALLLKNDGSVWAWGSDWRGALGINSSAYDTPDCYNTRTPVQVPGLADVVAIDVSNGHSVALCGDGSVWSWGANYGGQIGDGSLEDVNRPWRVPVKDIVLISGSSMVDRDGNIYKCTKQGVSKLDFKFNTGQEQSQQAINNTELKPVASEQPAATVPVELAPSEQATSTPVSSTLPGGNSVLTIGVLLITVVAMGFIVYLAIRK</sequence>
<dbReference type="InterPro" id="IPR009091">
    <property type="entry name" value="RCC1/BLIP-II"/>
</dbReference>
<protein>
    <submittedName>
        <fullName evidence="5">Predicted regulator of chromosome condensation</fullName>
    </submittedName>
</protein>
<keyword evidence="2" id="KW-0677">Repeat</keyword>
<gene>
    <name evidence="5" type="ORF">RCIX1585</name>
</gene>
<dbReference type="EMBL" id="AM114193">
    <property type="protein sequence ID" value="CAJ36833.1"/>
    <property type="molecule type" value="Genomic_DNA"/>
</dbReference>
<dbReference type="InterPro" id="IPR051553">
    <property type="entry name" value="Ran_GTPase-activating"/>
</dbReference>
<dbReference type="InterPro" id="IPR058923">
    <property type="entry name" value="RCC1-like_dom"/>
</dbReference>
<name>Q0W460_METAR</name>
<dbReference type="SUPFAM" id="SSF50985">
    <property type="entry name" value="RCC1/BLIP-II"/>
    <property type="match status" value="1"/>
</dbReference>
<dbReference type="PATRIC" id="fig|351160.9.peg.1444"/>
<dbReference type="InterPro" id="IPR000408">
    <property type="entry name" value="Reg_chr_condens"/>
</dbReference>
<proteinExistence type="predicted"/>
<keyword evidence="3" id="KW-0472">Membrane</keyword>
<evidence type="ECO:0000313" key="6">
    <source>
        <dbReference type="Proteomes" id="UP000000663"/>
    </source>
</evidence>
<reference evidence="5 6" key="1">
    <citation type="journal article" date="2006" name="Science">
        <title>Genome of rice cluster I archaea -- the key methane producers in the rice rhizosphere.</title>
        <authorList>
            <person name="Erkel C."/>
            <person name="Kube M."/>
            <person name="Reinhardt R."/>
            <person name="Liesack W."/>
        </authorList>
    </citation>
    <scope>NUCLEOTIDE SEQUENCE [LARGE SCALE GENOMIC DNA]</scope>
    <source>
        <strain evidence="6">DSM 22066 / NBRC 105507 / MRE50</strain>
    </source>
</reference>